<dbReference type="EMBL" id="PEZT01000012">
    <property type="protein sequence ID" value="PIS09275.1"/>
    <property type="molecule type" value="Genomic_DNA"/>
</dbReference>
<feature type="binding site" description="in other chain" evidence="8">
    <location>
        <position position="254"/>
    </location>
    <ligand>
        <name>IMP</name>
        <dbReference type="ChEBI" id="CHEBI:58053"/>
        <note>ligand shared between dimeric partners</note>
    </ligand>
</feature>
<dbReference type="InterPro" id="IPR018220">
    <property type="entry name" value="Adenylosuccin_syn_GTP-bd"/>
</dbReference>
<dbReference type="InterPro" id="IPR027417">
    <property type="entry name" value="P-loop_NTPase"/>
</dbReference>
<feature type="binding site" description="in other chain" evidence="8">
    <location>
        <begin position="13"/>
        <end position="16"/>
    </location>
    <ligand>
        <name>IMP</name>
        <dbReference type="ChEBI" id="CHEBI:58053"/>
        <note>ligand shared between dimeric partners</note>
    </ligand>
</feature>
<feature type="binding site" evidence="8">
    <location>
        <begin position="42"/>
        <end position="44"/>
    </location>
    <ligand>
        <name>GTP</name>
        <dbReference type="ChEBI" id="CHEBI:37565"/>
    </ligand>
</feature>
<dbReference type="Proteomes" id="UP000230093">
    <property type="component" value="Unassembled WGS sequence"/>
</dbReference>
<dbReference type="GO" id="GO:0005525">
    <property type="term" value="F:GTP binding"/>
    <property type="evidence" value="ECO:0007669"/>
    <property type="project" value="UniProtKB-UniRule"/>
</dbReference>
<evidence type="ECO:0000256" key="7">
    <source>
        <dbReference type="ARBA" id="ARBA00023134"/>
    </source>
</evidence>
<dbReference type="FunFam" id="3.90.170.10:FF:000001">
    <property type="entry name" value="Adenylosuccinate synthetase"/>
    <property type="match status" value="1"/>
</dbReference>
<evidence type="ECO:0000256" key="1">
    <source>
        <dbReference type="ARBA" id="ARBA00011738"/>
    </source>
</evidence>
<feature type="binding site" evidence="8">
    <location>
        <position position="13"/>
    </location>
    <ligand>
        <name>Mg(2+)</name>
        <dbReference type="ChEBI" id="CHEBI:18420"/>
    </ligand>
</feature>
<keyword evidence="6 8" id="KW-0460">Magnesium</keyword>
<dbReference type="EC" id="6.3.4.4" evidence="8 9"/>
<dbReference type="GO" id="GO:0000287">
    <property type="term" value="F:magnesium ion binding"/>
    <property type="evidence" value="ECO:0007669"/>
    <property type="project" value="UniProtKB-UniRule"/>
</dbReference>
<feature type="active site" description="Proton acceptor" evidence="8">
    <location>
        <position position="13"/>
    </location>
</feature>
<sequence length="438" mass="49070">MADVVILGTQWGDEGKGKMVDTVAQKKEFKSIVRFQGGNNAGHTIVVKGEKHAFHLLPSGILYKDKTCLIGNGVIIDPRVLLKEVKLLESRVKKNHARLLISQKAHLIMPWHIIRDGIAGGKIGTTSRGIGPTYSDAISRCGIRVLDADDKKVFKERIIEEVKWNKKLIKLMLDFNKVPLKQRGQFKLGKLLNPKVITNKYWRLLTTLKKNSLIEVTDVSLFLLSQAKKGYQTVFEGAQATLLDIAHGTYPFVTSSNPTLGGLYTGTGFRPKKLKVIGVAKAYTTRVGHGPFPTELFDKVGKRLRKVGHEFGTTTGRPRRCGWLDLTIINYAKVINGLDALAIPKLDVLTGINPLKVAVAYRIENKKTKYFDINLRRLSKAEVIYKNLPGWEEDITKIREFSKLPKNAKNYLKFIEQNTGLPVELIGVGPDRNQIIKK</sequence>
<feature type="binding site" evidence="8">
    <location>
        <position position="319"/>
    </location>
    <ligand>
        <name>GTP</name>
        <dbReference type="ChEBI" id="CHEBI:37565"/>
    </ligand>
</feature>
<dbReference type="GO" id="GO:0044208">
    <property type="term" value="P:'de novo' AMP biosynthetic process"/>
    <property type="evidence" value="ECO:0007669"/>
    <property type="project" value="UniProtKB-UniRule"/>
</dbReference>
<accession>A0A2H0W9P1</accession>
<dbReference type="Gene3D" id="3.90.170.10">
    <property type="entry name" value="Adenylosuccinate Synthetase, subunit A, domain 3"/>
    <property type="match status" value="1"/>
</dbReference>
<dbReference type="InterPro" id="IPR042111">
    <property type="entry name" value="Adenylosuccinate_synth_dom3"/>
</dbReference>
<evidence type="ECO:0000256" key="3">
    <source>
        <dbReference type="ARBA" id="ARBA00022723"/>
    </source>
</evidence>
<keyword evidence="3 8" id="KW-0479">Metal-binding</keyword>
<dbReference type="NCBIfam" id="TIGR00184">
    <property type="entry name" value="purA"/>
    <property type="match status" value="1"/>
</dbReference>
<dbReference type="SMART" id="SM00788">
    <property type="entry name" value="Adenylsucc_synt"/>
    <property type="match status" value="1"/>
</dbReference>
<feature type="binding site" evidence="8">
    <location>
        <begin position="313"/>
        <end position="319"/>
    </location>
    <ligand>
        <name>substrate</name>
    </ligand>
</feature>
<feature type="binding site" description="in other chain" evidence="8">
    <location>
        <position position="317"/>
    </location>
    <ligand>
        <name>IMP</name>
        <dbReference type="ChEBI" id="CHEBI:58053"/>
        <note>ligand shared between dimeric partners</note>
    </ligand>
</feature>
<feature type="binding site" description="in other chain" evidence="8">
    <location>
        <begin position="40"/>
        <end position="43"/>
    </location>
    <ligand>
        <name>IMP</name>
        <dbReference type="ChEBI" id="CHEBI:58053"/>
        <note>ligand shared between dimeric partners</note>
    </ligand>
</feature>
<comment type="subcellular location">
    <subcellularLocation>
        <location evidence="8">Cytoplasm</location>
    </subcellularLocation>
</comment>
<evidence type="ECO:0000256" key="4">
    <source>
        <dbReference type="ARBA" id="ARBA00022741"/>
    </source>
</evidence>
<dbReference type="InterPro" id="IPR042109">
    <property type="entry name" value="Adenylosuccinate_synth_dom1"/>
</dbReference>
<feature type="binding site" description="in other chain" evidence="8">
    <location>
        <position position="126"/>
    </location>
    <ligand>
        <name>IMP</name>
        <dbReference type="ChEBI" id="CHEBI:58053"/>
        <note>ligand shared between dimeric partners</note>
    </ligand>
</feature>
<keyword evidence="8" id="KW-0963">Cytoplasm</keyword>
<comment type="cofactor">
    <cofactor evidence="8">
        <name>Mg(2+)</name>
        <dbReference type="ChEBI" id="CHEBI:18420"/>
    </cofactor>
    <text evidence="8">Binds 1 Mg(2+) ion per subunit.</text>
</comment>
<feature type="binding site" evidence="8">
    <location>
        <begin position="345"/>
        <end position="347"/>
    </location>
    <ligand>
        <name>GTP</name>
        <dbReference type="ChEBI" id="CHEBI:37565"/>
    </ligand>
</feature>
<comment type="catalytic activity">
    <reaction evidence="8 9">
        <text>IMP + L-aspartate + GTP = N(6)-(1,2-dicarboxyethyl)-AMP + GDP + phosphate + 2 H(+)</text>
        <dbReference type="Rhea" id="RHEA:15753"/>
        <dbReference type="ChEBI" id="CHEBI:15378"/>
        <dbReference type="ChEBI" id="CHEBI:29991"/>
        <dbReference type="ChEBI" id="CHEBI:37565"/>
        <dbReference type="ChEBI" id="CHEBI:43474"/>
        <dbReference type="ChEBI" id="CHEBI:57567"/>
        <dbReference type="ChEBI" id="CHEBI:58053"/>
        <dbReference type="ChEBI" id="CHEBI:58189"/>
        <dbReference type="EC" id="6.3.4.4"/>
    </reaction>
</comment>
<keyword evidence="7 8" id="KW-0342">GTP-binding</keyword>
<comment type="similarity">
    <text evidence="8 9">Belongs to the adenylosuccinate synthetase family.</text>
</comment>
<comment type="pathway">
    <text evidence="8 9">Purine metabolism; AMP biosynthesis via de novo pathway; AMP from IMP: step 1/2.</text>
</comment>
<feature type="binding site" evidence="8">
    <location>
        <begin position="12"/>
        <end position="18"/>
    </location>
    <ligand>
        <name>GTP</name>
        <dbReference type="ChEBI" id="CHEBI:37565"/>
    </ligand>
</feature>
<comment type="function">
    <text evidence="8">Plays an important role in the de novo pathway of purine nucleotide biosynthesis. Catalyzes the first committed step in the biosynthesis of AMP from IMP.</text>
</comment>
<reference evidence="11" key="1">
    <citation type="submission" date="2017-09" db="EMBL/GenBank/DDBJ databases">
        <title>Depth-based differentiation of microbial function through sediment-hosted aquifers and enrichment of novel symbionts in the deep terrestrial subsurface.</title>
        <authorList>
            <person name="Probst A.J."/>
            <person name="Ladd B."/>
            <person name="Jarett J.K."/>
            <person name="Geller-Mcgrath D.E."/>
            <person name="Sieber C.M.K."/>
            <person name="Emerson J.B."/>
            <person name="Anantharaman K."/>
            <person name="Thomas B.C."/>
            <person name="Malmstrom R."/>
            <person name="Stieglmeier M."/>
            <person name="Klingl A."/>
            <person name="Woyke T."/>
            <person name="Ryan C.M."/>
            <person name="Banfield J.F."/>
        </authorList>
    </citation>
    <scope>NUCLEOTIDE SEQUENCE [LARGE SCALE GENOMIC DNA]</scope>
</reference>
<dbReference type="Gene3D" id="3.40.440.10">
    <property type="entry name" value="Adenylosuccinate Synthetase, subunit A, domain 1"/>
    <property type="match status" value="1"/>
</dbReference>
<evidence type="ECO:0000256" key="8">
    <source>
        <dbReference type="HAMAP-Rule" id="MF_00011"/>
    </source>
</evidence>
<dbReference type="InterPro" id="IPR042110">
    <property type="entry name" value="Adenylosuccinate_synth_dom2"/>
</dbReference>
<evidence type="ECO:0000313" key="10">
    <source>
        <dbReference type="EMBL" id="PIS09275.1"/>
    </source>
</evidence>
<comment type="caution">
    <text evidence="10">The sequence shown here is derived from an EMBL/GenBank/DDBJ whole genome shotgun (WGS) entry which is preliminary data.</text>
</comment>
<gene>
    <name evidence="8" type="primary">purA</name>
    <name evidence="10" type="ORF">COT75_02095</name>
</gene>
<keyword evidence="5 8" id="KW-0658">Purine biosynthesis</keyword>
<evidence type="ECO:0000256" key="6">
    <source>
        <dbReference type="ARBA" id="ARBA00022842"/>
    </source>
</evidence>
<feature type="active site" description="Proton donor" evidence="8">
    <location>
        <position position="43"/>
    </location>
</feature>
<dbReference type="PANTHER" id="PTHR11846">
    <property type="entry name" value="ADENYLOSUCCINATE SYNTHETASE"/>
    <property type="match status" value="1"/>
</dbReference>
<evidence type="ECO:0000256" key="2">
    <source>
        <dbReference type="ARBA" id="ARBA00022598"/>
    </source>
</evidence>
<dbReference type="PROSITE" id="PS01266">
    <property type="entry name" value="ADENYLOSUCCIN_SYN_1"/>
    <property type="match status" value="1"/>
</dbReference>
<dbReference type="GO" id="GO:0046040">
    <property type="term" value="P:IMP metabolic process"/>
    <property type="evidence" value="ECO:0007669"/>
    <property type="project" value="TreeGrafter"/>
</dbReference>
<protein>
    <recommendedName>
        <fullName evidence="8 9">Adenylosuccinate synthetase</fullName>
        <shortName evidence="8">AMPSase</shortName>
        <shortName evidence="8">AdSS</shortName>
        <ecNumber evidence="8 9">6.3.4.4</ecNumber>
    </recommendedName>
    <alternativeName>
        <fullName evidence="8">IMP--aspartate ligase</fullName>
    </alternativeName>
</protein>
<dbReference type="GO" id="GO:0004019">
    <property type="term" value="F:adenylosuccinate synthase activity"/>
    <property type="evidence" value="ECO:0007669"/>
    <property type="project" value="UniProtKB-UniRule"/>
</dbReference>
<dbReference type="PANTHER" id="PTHR11846:SF0">
    <property type="entry name" value="ADENYLOSUCCINATE SYNTHETASE"/>
    <property type="match status" value="1"/>
</dbReference>
<keyword evidence="4 8" id="KW-0547">Nucleotide-binding</keyword>
<organism evidence="10 11">
    <name type="scientific">Candidatus Beckwithbacteria bacterium CG10_big_fil_rev_8_21_14_0_10_34_10</name>
    <dbReference type="NCBI Taxonomy" id="1974495"/>
    <lineage>
        <taxon>Bacteria</taxon>
        <taxon>Candidatus Beckwithiibacteriota</taxon>
    </lineage>
</organism>
<dbReference type="InterPro" id="IPR001114">
    <property type="entry name" value="Adenylosuccinate_synthetase"/>
</dbReference>
<dbReference type="Gene3D" id="1.10.300.10">
    <property type="entry name" value="Adenylosuccinate Synthetase, subunit A, domain 2"/>
    <property type="match status" value="1"/>
</dbReference>
<dbReference type="AlphaFoldDB" id="A0A2H0W9P1"/>
<dbReference type="SUPFAM" id="SSF52540">
    <property type="entry name" value="P-loop containing nucleoside triphosphate hydrolases"/>
    <property type="match status" value="1"/>
</dbReference>
<dbReference type="Pfam" id="PF00709">
    <property type="entry name" value="Adenylsucc_synt"/>
    <property type="match status" value="1"/>
</dbReference>
<dbReference type="CDD" id="cd03108">
    <property type="entry name" value="AdSS"/>
    <property type="match status" value="1"/>
</dbReference>
<comment type="subunit">
    <text evidence="1 8">Homodimer.</text>
</comment>
<name>A0A2H0W9P1_9BACT</name>
<dbReference type="UniPathway" id="UPA00075">
    <property type="reaction ID" value="UER00335"/>
</dbReference>
<evidence type="ECO:0000256" key="9">
    <source>
        <dbReference type="RuleBase" id="RU000520"/>
    </source>
</evidence>
<keyword evidence="2 8" id="KW-0436">Ligase</keyword>
<dbReference type="GO" id="GO:0005737">
    <property type="term" value="C:cytoplasm"/>
    <property type="evidence" value="ECO:0007669"/>
    <property type="project" value="UniProtKB-SubCell"/>
</dbReference>
<feature type="binding site" evidence="8">
    <location>
        <position position="42"/>
    </location>
    <ligand>
        <name>Mg(2+)</name>
        <dbReference type="ChEBI" id="CHEBI:18420"/>
    </ligand>
</feature>
<evidence type="ECO:0000256" key="5">
    <source>
        <dbReference type="ARBA" id="ARBA00022755"/>
    </source>
</evidence>
<proteinExistence type="inferred from homology"/>
<feature type="binding site" evidence="8">
    <location>
        <position position="140"/>
    </location>
    <ligand>
        <name>IMP</name>
        <dbReference type="ChEBI" id="CHEBI:58053"/>
        <note>ligand shared between dimeric partners</note>
    </ligand>
</feature>
<feature type="binding site" evidence="8">
    <location>
        <begin position="427"/>
        <end position="429"/>
    </location>
    <ligand>
        <name>GTP</name>
        <dbReference type="ChEBI" id="CHEBI:37565"/>
    </ligand>
</feature>
<evidence type="ECO:0000313" key="11">
    <source>
        <dbReference type="Proteomes" id="UP000230093"/>
    </source>
</evidence>
<feature type="binding site" description="in other chain" evidence="8">
    <location>
        <position position="239"/>
    </location>
    <ligand>
        <name>IMP</name>
        <dbReference type="ChEBI" id="CHEBI:58053"/>
        <note>ligand shared between dimeric partners</note>
    </ligand>
</feature>
<dbReference type="HAMAP" id="MF_00011">
    <property type="entry name" value="Adenylosucc_synth"/>
    <property type="match status" value="1"/>
</dbReference>
<dbReference type="NCBIfam" id="NF002223">
    <property type="entry name" value="PRK01117.1"/>
    <property type="match status" value="1"/>
</dbReference>